<dbReference type="PRINTS" id="PR00413">
    <property type="entry name" value="HADHALOGNASE"/>
</dbReference>
<dbReference type="Proteomes" id="UP000198599">
    <property type="component" value="Unassembled WGS sequence"/>
</dbReference>
<gene>
    <name evidence="4" type="ORF">SAMN04487859_13211</name>
</gene>
<dbReference type="OrthoDB" id="7989657at2"/>
<evidence type="ECO:0000313" key="5">
    <source>
        <dbReference type="Proteomes" id="UP000198599"/>
    </source>
</evidence>
<dbReference type="STRING" id="1005928.SAMN04487859_13211"/>
<dbReference type="SFLD" id="SFLDS00003">
    <property type="entry name" value="Haloacid_Dehalogenase"/>
    <property type="match status" value="1"/>
</dbReference>
<accession>A0A1I5GK84</accession>
<comment type="catalytic activity">
    <reaction evidence="3">
        <text>an (S)-2-haloacid + H2O = a (2R)-2-hydroxycarboxylate + a halide anion + H(+)</text>
        <dbReference type="Rhea" id="RHEA:11192"/>
        <dbReference type="ChEBI" id="CHEBI:15377"/>
        <dbReference type="ChEBI" id="CHEBI:15378"/>
        <dbReference type="ChEBI" id="CHEBI:16042"/>
        <dbReference type="ChEBI" id="CHEBI:58314"/>
        <dbReference type="ChEBI" id="CHEBI:137405"/>
        <dbReference type="EC" id="3.8.1.2"/>
    </reaction>
</comment>
<keyword evidence="5" id="KW-1185">Reference proteome</keyword>
<comment type="similarity">
    <text evidence="1 3">Belongs to the HAD-like hydrolase superfamily. S-2-haloalkanoic acid dehalogenase family.</text>
</comment>
<dbReference type="NCBIfam" id="TIGR01428">
    <property type="entry name" value="HAD_type_II"/>
    <property type="match status" value="1"/>
</dbReference>
<dbReference type="SFLD" id="SFLDF00045">
    <property type="entry name" value="2-haloacid_dehalogenase"/>
    <property type="match status" value="1"/>
</dbReference>
<organism evidence="4 5">
    <name type="scientific">Roseovarius lutimaris</name>
    <dbReference type="NCBI Taxonomy" id="1005928"/>
    <lineage>
        <taxon>Bacteria</taxon>
        <taxon>Pseudomonadati</taxon>
        <taxon>Pseudomonadota</taxon>
        <taxon>Alphaproteobacteria</taxon>
        <taxon>Rhodobacterales</taxon>
        <taxon>Roseobacteraceae</taxon>
        <taxon>Roseovarius</taxon>
    </lineage>
</organism>
<dbReference type="Pfam" id="PF00702">
    <property type="entry name" value="Hydrolase"/>
    <property type="match status" value="1"/>
</dbReference>
<dbReference type="RefSeq" id="WP_092842207.1">
    <property type="nucleotide sequence ID" value="NZ_FOVP01000032.1"/>
</dbReference>
<dbReference type="InterPro" id="IPR036412">
    <property type="entry name" value="HAD-like_sf"/>
</dbReference>
<dbReference type="PANTHER" id="PTHR43316">
    <property type="entry name" value="HYDROLASE, HALOACID DELAHOGENASE-RELATED"/>
    <property type="match status" value="1"/>
</dbReference>
<dbReference type="InterPro" id="IPR006328">
    <property type="entry name" value="2-HAD"/>
</dbReference>
<dbReference type="NCBIfam" id="TIGR01493">
    <property type="entry name" value="HAD-SF-IA-v2"/>
    <property type="match status" value="1"/>
</dbReference>
<dbReference type="SFLD" id="SFLDG01135">
    <property type="entry name" value="C1.5.6:_HAD__Beta-PGM__Phospha"/>
    <property type="match status" value="1"/>
</dbReference>
<dbReference type="Gene3D" id="3.40.50.1000">
    <property type="entry name" value="HAD superfamily/HAD-like"/>
    <property type="match status" value="1"/>
</dbReference>
<dbReference type="Gene3D" id="1.10.150.240">
    <property type="entry name" value="Putative phosphatase, domain 2"/>
    <property type="match status" value="1"/>
</dbReference>
<sequence>MTIDAFVFDAYGTLYDVQSVSQITTEEFPEHGDLITQVWRLKQLEYTWLRSMMGSYRSFWEITEESLIYTLDAIGVTSDKATRDRIMDKYLHLDPHPDCVTALDALAGVPLAILSNGNQEILDTLVANTGLDTKLQSVISIDKAGIFKPHNGAYALVESTLKVKPENTVFVSSNAFDACAAKNFGFQVAWIERVTPEALAAEISAAEVVGPSTMFKLLRMQMENLGMEPDHRLKSLNDLAGLVGGAGKSAVSAPLDA</sequence>
<protein>
    <recommendedName>
        <fullName evidence="3">(S)-2-haloacid dehalogenase</fullName>
        <ecNumber evidence="3">3.8.1.2</ecNumber>
    </recommendedName>
    <alternativeName>
        <fullName evidence="3">2-haloalkanoic acid dehalogenase</fullName>
    </alternativeName>
    <alternativeName>
        <fullName evidence="3">Halocarboxylic acid halidohydrolase</fullName>
    </alternativeName>
    <alternativeName>
        <fullName evidence="3">L-2-haloacid dehalogenase</fullName>
    </alternativeName>
</protein>
<evidence type="ECO:0000256" key="3">
    <source>
        <dbReference type="RuleBase" id="RU368077"/>
    </source>
</evidence>
<evidence type="ECO:0000256" key="2">
    <source>
        <dbReference type="ARBA" id="ARBA00022801"/>
    </source>
</evidence>
<dbReference type="CDD" id="cd02588">
    <property type="entry name" value="HAD_L2-DEX"/>
    <property type="match status" value="1"/>
</dbReference>
<evidence type="ECO:0000256" key="1">
    <source>
        <dbReference type="ARBA" id="ARBA00008106"/>
    </source>
</evidence>
<reference evidence="5" key="1">
    <citation type="submission" date="2016-10" db="EMBL/GenBank/DDBJ databases">
        <authorList>
            <person name="Varghese N."/>
            <person name="Submissions S."/>
        </authorList>
    </citation>
    <scope>NUCLEOTIDE SEQUENCE [LARGE SCALE GENOMIC DNA]</scope>
    <source>
        <strain evidence="5">DSM 28463</strain>
    </source>
</reference>
<dbReference type="GO" id="GO:0018784">
    <property type="term" value="F:(S)-2-haloacid dehalogenase activity"/>
    <property type="evidence" value="ECO:0007669"/>
    <property type="project" value="UniProtKB-UniRule"/>
</dbReference>
<dbReference type="SUPFAM" id="SSF56784">
    <property type="entry name" value="HAD-like"/>
    <property type="match status" value="1"/>
</dbReference>
<comment type="function">
    <text evidence="3">Catalyzes the hydrolytic dehalogenation of small (S)-2-haloalkanoic acids to yield the corresponding (R)-2-hydroxyalkanoic acids.</text>
</comment>
<keyword evidence="2 3" id="KW-0378">Hydrolase</keyword>
<dbReference type="InterPro" id="IPR006439">
    <property type="entry name" value="HAD-SF_hydro_IA"/>
</dbReference>
<dbReference type="EMBL" id="FOVP01000032">
    <property type="protein sequence ID" value="SFO36387.1"/>
    <property type="molecule type" value="Genomic_DNA"/>
</dbReference>
<dbReference type="EC" id="3.8.1.2" evidence="3"/>
<dbReference type="InterPro" id="IPR023214">
    <property type="entry name" value="HAD_sf"/>
</dbReference>
<dbReference type="AlphaFoldDB" id="A0A1I5GK84"/>
<dbReference type="PANTHER" id="PTHR43316:SF3">
    <property type="entry name" value="HALOACID DEHALOGENASE, TYPE II (AFU_ORTHOLOGUE AFUA_2G07750)-RELATED"/>
    <property type="match status" value="1"/>
</dbReference>
<evidence type="ECO:0000313" key="4">
    <source>
        <dbReference type="EMBL" id="SFO36387.1"/>
    </source>
</evidence>
<dbReference type="InterPro" id="IPR051540">
    <property type="entry name" value="S-2-haloacid_dehalogenase"/>
</dbReference>
<name>A0A1I5GK84_9RHOB</name>
<dbReference type="InterPro" id="IPR023198">
    <property type="entry name" value="PGP-like_dom2"/>
</dbReference>
<dbReference type="SFLD" id="SFLDG01129">
    <property type="entry name" value="C1.5:_HAD__Beta-PGM__Phosphata"/>
    <property type="match status" value="1"/>
</dbReference>
<proteinExistence type="inferred from homology"/>